<dbReference type="KEGG" id="pgab:PGSY75_0008800"/>
<dbReference type="Pfam" id="PF00173">
    <property type="entry name" value="Cyt-b5"/>
    <property type="match status" value="1"/>
</dbReference>
<dbReference type="InterPro" id="IPR036400">
    <property type="entry name" value="Cyt_B5-like_heme/steroid_sf"/>
</dbReference>
<dbReference type="GO" id="GO:0020037">
    <property type="term" value="F:heme binding"/>
    <property type="evidence" value="ECO:0007669"/>
    <property type="project" value="TreeGrafter"/>
</dbReference>
<dbReference type="SUPFAM" id="SSF55856">
    <property type="entry name" value="Cytochrome b5-like heme/steroid binding domain"/>
    <property type="match status" value="1"/>
</dbReference>
<reference evidence="5 6" key="1">
    <citation type="journal article" date="2016" name="Nat. Commun.">
        <title>Genomes of cryptic chimpanzee Plasmodium species reveal key evolutionary events leading to human malaria.</title>
        <authorList>
            <person name="Sundararaman S.A."/>
            <person name="Plenderleith L.J."/>
            <person name="Liu W."/>
            <person name="Loy D.E."/>
            <person name="Learn G.H."/>
            <person name="Li Y."/>
            <person name="Shaw K.S."/>
            <person name="Ayouba A."/>
            <person name="Peeters M."/>
            <person name="Speede S."/>
            <person name="Shaw G.M."/>
            <person name="Bushman F.D."/>
            <person name="Brisson D."/>
            <person name="Rayner J.C."/>
            <person name="Sharp P.M."/>
            <person name="Hahn B.H."/>
        </authorList>
    </citation>
    <scope>NUCLEOTIDE SEQUENCE [LARGE SCALE GENOMIC DNA]</scope>
    <source>
        <strain evidence="5 6">SY75</strain>
    </source>
</reference>
<dbReference type="GO" id="GO:0005737">
    <property type="term" value="C:cytoplasm"/>
    <property type="evidence" value="ECO:0007669"/>
    <property type="project" value="TreeGrafter"/>
</dbReference>
<keyword evidence="1" id="KW-0349">Heme</keyword>
<dbReference type="GO" id="GO:0004128">
    <property type="term" value="F:cytochrome-b5 reductase activity, acting on NAD(P)H"/>
    <property type="evidence" value="ECO:0007669"/>
    <property type="project" value="TreeGrafter"/>
</dbReference>
<organism evidence="5 6">
    <name type="scientific">Plasmodium gaboni</name>
    <dbReference type="NCBI Taxonomy" id="647221"/>
    <lineage>
        <taxon>Eukaryota</taxon>
        <taxon>Sar</taxon>
        <taxon>Alveolata</taxon>
        <taxon>Apicomplexa</taxon>
        <taxon>Aconoidasida</taxon>
        <taxon>Haemosporida</taxon>
        <taxon>Plasmodiidae</taxon>
        <taxon>Plasmodium</taxon>
        <taxon>Plasmodium (Laverania)</taxon>
    </lineage>
</organism>
<dbReference type="Proteomes" id="UP000076004">
    <property type="component" value="Unassembled WGS sequence"/>
</dbReference>
<dbReference type="VEuPathDB" id="PlasmoDB:PGSY75_0008800"/>
<dbReference type="GO" id="GO:0046872">
    <property type="term" value="F:metal ion binding"/>
    <property type="evidence" value="ECO:0007669"/>
    <property type="project" value="UniProtKB-KW"/>
</dbReference>
<feature type="domain" description="Cytochrome b5 heme-binding" evidence="4">
    <location>
        <begin position="10"/>
        <end position="47"/>
    </location>
</feature>
<proteinExistence type="predicted"/>
<dbReference type="PROSITE" id="PS50255">
    <property type="entry name" value="CYTOCHROME_B5_2"/>
    <property type="match status" value="1"/>
</dbReference>
<sequence length="47" mass="5582">QLKNDIAKPDKPITKEEVAKHNKKDDAWVIYKNKVYEITHYLKHHPG</sequence>
<evidence type="ECO:0000256" key="3">
    <source>
        <dbReference type="ARBA" id="ARBA00023004"/>
    </source>
</evidence>
<dbReference type="InterPro" id="IPR051872">
    <property type="entry name" value="Cytochrome_b5/Flavoprotein_Rdt"/>
</dbReference>
<protein>
    <submittedName>
        <fullName evidence="5">Putative cytochrome b5-like heme/steroid binding protein</fullName>
    </submittedName>
</protein>
<dbReference type="AlphaFoldDB" id="A0A151L3P6"/>
<evidence type="ECO:0000313" key="6">
    <source>
        <dbReference type="Proteomes" id="UP000076004"/>
    </source>
</evidence>
<name>A0A151L3P6_9APIC</name>
<evidence type="ECO:0000313" key="5">
    <source>
        <dbReference type="EMBL" id="KYN93549.1"/>
    </source>
</evidence>
<dbReference type="VEuPathDB" id="PlasmoDB:PGABG01_0915500"/>
<dbReference type="PANTHER" id="PTHR46237:SF1">
    <property type="entry name" value="CYTOCHROME B5 REDUCTASE 4"/>
    <property type="match status" value="1"/>
</dbReference>
<dbReference type="PANTHER" id="PTHR46237">
    <property type="entry name" value="CYTOCHROME B5 REDUCTASE 4 FAMILY MEMBER"/>
    <property type="match status" value="1"/>
</dbReference>
<feature type="non-terminal residue" evidence="5">
    <location>
        <position position="47"/>
    </location>
</feature>
<evidence type="ECO:0000259" key="4">
    <source>
        <dbReference type="PROSITE" id="PS50255"/>
    </source>
</evidence>
<gene>
    <name evidence="5" type="ORF">PGSY75_0008800</name>
</gene>
<dbReference type="EMBL" id="LVLB01000110">
    <property type="protein sequence ID" value="KYN93549.1"/>
    <property type="molecule type" value="Genomic_DNA"/>
</dbReference>
<evidence type="ECO:0000256" key="2">
    <source>
        <dbReference type="ARBA" id="ARBA00022723"/>
    </source>
</evidence>
<keyword evidence="3" id="KW-0408">Iron</keyword>
<dbReference type="RefSeq" id="XP_018638994.1">
    <property type="nucleotide sequence ID" value="XM_018783223.1"/>
</dbReference>
<accession>A0A151L3P6</accession>
<dbReference type="InterPro" id="IPR001199">
    <property type="entry name" value="Cyt_B5-like_heme/steroid-bd"/>
</dbReference>
<keyword evidence="2" id="KW-0479">Metal-binding</keyword>
<evidence type="ECO:0000256" key="1">
    <source>
        <dbReference type="ARBA" id="ARBA00022617"/>
    </source>
</evidence>
<dbReference type="Gene3D" id="3.10.120.10">
    <property type="entry name" value="Cytochrome b5-like heme/steroid binding domain"/>
    <property type="match status" value="1"/>
</dbReference>
<feature type="non-terminal residue" evidence="5">
    <location>
        <position position="1"/>
    </location>
</feature>
<dbReference type="GeneID" id="29773788"/>
<comment type="caution">
    <text evidence="5">The sequence shown here is derived from an EMBL/GenBank/DDBJ whole genome shotgun (WGS) entry which is preliminary data.</text>
</comment>